<evidence type="ECO:0000256" key="1">
    <source>
        <dbReference type="SAM" id="Coils"/>
    </source>
</evidence>
<keyword evidence="3" id="KW-1185">Reference proteome</keyword>
<evidence type="ECO:0000313" key="2">
    <source>
        <dbReference type="EMBL" id="CAL1608405.1"/>
    </source>
</evidence>
<dbReference type="EMBL" id="OZ035828">
    <property type="protein sequence ID" value="CAL1608405.1"/>
    <property type="molecule type" value="Genomic_DNA"/>
</dbReference>
<dbReference type="Proteomes" id="UP001497482">
    <property type="component" value="Chromosome 6"/>
</dbReference>
<name>A0AAV2M576_KNICA</name>
<proteinExistence type="predicted"/>
<keyword evidence="1" id="KW-0175">Coiled coil</keyword>
<organism evidence="2 3">
    <name type="scientific">Knipowitschia caucasica</name>
    <name type="common">Caucasian dwarf goby</name>
    <name type="synonym">Pomatoschistus caucasicus</name>
    <dbReference type="NCBI Taxonomy" id="637954"/>
    <lineage>
        <taxon>Eukaryota</taxon>
        <taxon>Metazoa</taxon>
        <taxon>Chordata</taxon>
        <taxon>Craniata</taxon>
        <taxon>Vertebrata</taxon>
        <taxon>Euteleostomi</taxon>
        <taxon>Actinopterygii</taxon>
        <taxon>Neopterygii</taxon>
        <taxon>Teleostei</taxon>
        <taxon>Neoteleostei</taxon>
        <taxon>Acanthomorphata</taxon>
        <taxon>Gobiaria</taxon>
        <taxon>Gobiiformes</taxon>
        <taxon>Gobioidei</taxon>
        <taxon>Gobiidae</taxon>
        <taxon>Gobiinae</taxon>
        <taxon>Knipowitschia</taxon>
    </lineage>
</organism>
<gene>
    <name evidence="2" type="ORF">KC01_LOCUS35344</name>
</gene>
<accession>A0AAV2M576</accession>
<reference evidence="2 3" key="1">
    <citation type="submission" date="2024-04" db="EMBL/GenBank/DDBJ databases">
        <authorList>
            <person name="Waldvogel A.-M."/>
            <person name="Schoenle A."/>
        </authorList>
    </citation>
    <scope>NUCLEOTIDE SEQUENCE [LARGE SCALE GENOMIC DNA]</scope>
</reference>
<sequence length="203" mass="23137">MPGRKVRKSTGIVKQRRNEDVGLAEELAGAEELTGSEEELAEELTSDTVRVGQKISDLDTVLREIREFRRETVESLNAIREDIRKANCRIDETEKRIGDTEERIQYMEEATCELIQFCKKLKEKQVDQEGRARRDNVRLHGIKEGAEKDAESVSAFVETTQRKVRAASSIRTRSGTRTQITRPSPSGWCTAEIHNSKAFKLQM</sequence>
<feature type="coiled-coil region" evidence="1">
    <location>
        <begin position="76"/>
        <end position="110"/>
    </location>
</feature>
<dbReference type="AlphaFoldDB" id="A0AAV2M576"/>
<evidence type="ECO:0000313" key="3">
    <source>
        <dbReference type="Proteomes" id="UP001497482"/>
    </source>
</evidence>
<protein>
    <submittedName>
        <fullName evidence="2">Uncharacterized protein</fullName>
    </submittedName>
</protein>